<proteinExistence type="inferred from homology"/>
<dbReference type="OrthoDB" id="9803968at2"/>
<dbReference type="InterPro" id="IPR042099">
    <property type="entry name" value="ANL_N_sf"/>
</dbReference>
<dbReference type="AlphaFoldDB" id="A0A1T3NSZ2"/>
<organism evidence="6 7">
    <name type="scientific">Embleya scabrispora</name>
    <dbReference type="NCBI Taxonomy" id="159449"/>
    <lineage>
        <taxon>Bacteria</taxon>
        <taxon>Bacillati</taxon>
        <taxon>Actinomycetota</taxon>
        <taxon>Actinomycetes</taxon>
        <taxon>Kitasatosporales</taxon>
        <taxon>Streptomycetaceae</taxon>
        <taxon>Embleya</taxon>
    </lineage>
</organism>
<evidence type="ECO:0000259" key="5">
    <source>
        <dbReference type="Pfam" id="PF13193"/>
    </source>
</evidence>
<feature type="domain" description="AMP-dependent synthetase/ligase" evidence="4">
    <location>
        <begin position="22"/>
        <end position="390"/>
    </location>
</feature>
<feature type="domain" description="AMP-binding enzyme C-terminal" evidence="5">
    <location>
        <begin position="437"/>
        <end position="512"/>
    </location>
</feature>
<dbReference type="InterPro" id="IPR020845">
    <property type="entry name" value="AMP-binding_CS"/>
</dbReference>
<evidence type="ECO:0000256" key="1">
    <source>
        <dbReference type="ARBA" id="ARBA00006432"/>
    </source>
</evidence>
<comment type="similarity">
    <text evidence="1">Belongs to the ATP-dependent AMP-binding enzyme family.</text>
</comment>
<evidence type="ECO:0000256" key="2">
    <source>
        <dbReference type="ARBA" id="ARBA00022598"/>
    </source>
</evidence>
<accession>A0A1T3NSZ2</accession>
<dbReference type="Gene3D" id="3.30.300.30">
    <property type="match status" value="1"/>
</dbReference>
<keyword evidence="2" id="KW-0436">Ligase</keyword>
<dbReference type="Gene3D" id="3.40.50.12780">
    <property type="entry name" value="N-terminal domain of ligase-like"/>
    <property type="match status" value="1"/>
</dbReference>
<evidence type="ECO:0008006" key="8">
    <source>
        <dbReference type="Google" id="ProtNLM"/>
    </source>
</evidence>
<reference evidence="6 7" key="1">
    <citation type="submission" date="2017-03" db="EMBL/GenBank/DDBJ databases">
        <title>Draft genome sequence of Streptomyces scabrisporus NF3, endophyte isolated from Amphipterygium adstringens.</title>
        <authorList>
            <person name="Vazquez M."/>
            <person name="Ceapa C.D."/>
            <person name="Rodriguez Luna D."/>
            <person name="Sanchez Esquivel S."/>
        </authorList>
    </citation>
    <scope>NUCLEOTIDE SEQUENCE [LARGE SCALE GENOMIC DNA]</scope>
    <source>
        <strain evidence="6 7">NF3</strain>
    </source>
</reference>
<protein>
    <recommendedName>
        <fullName evidence="8">AMP-dependent synthetase</fullName>
    </recommendedName>
</protein>
<evidence type="ECO:0000256" key="3">
    <source>
        <dbReference type="SAM" id="MobiDB-lite"/>
    </source>
</evidence>
<comment type="caution">
    <text evidence="6">The sequence shown here is derived from an EMBL/GenBank/DDBJ whole genome shotgun (WGS) entry which is preliminary data.</text>
</comment>
<dbReference type="FunFam" id="3.30.300.30:FF:000008">
    <property type="entry name" value="2,3-dihydroxybenzoate-AMP ligase"/>
    <property type="match status" value="1"/>
</dbReference>
<dbReference type="InterPro" id="IPR050237">
    <property type="entry name" value="ATP-dep_AMP-bd_enzyme"/>
</dbReference>
<dbReference type="InterPro" id="IPR045851">
    <property type="entry name" value="AMP-bd_C_sf"/>
</dbReference>
<dbReference type="InterPro" id="IPR025110">
    <property type="entry name" value="AMP-bd_C"/>
</dbReference>
<evidence type="ECO:0000313" key="6">
    <source>
        <dbReference type="EMBL" id="OPC79894.1"/>
    </source>
</evidence>
<dbReference type="SUPFAM" id="SSF56801">
    <property type="entry name" value="Acetyl-CoA synthetase-like"/>
    <property type="match status" value="1"/>
</dbReference>
<dbReference type="Proteomes" id="UP000190037">
    <property type="component" value="Unassembled WGS sequence"/>
</dbReference>
<dbReference type="GO" id="GO:0016878">
    <property type="term" value="F:acid-thiol ligase activity"/>
    <property type="evidence" value="ECO:0007669"/>
    <property type="project" value="UniProtKB-ARBA"/>
</dbReference>
<dbReference type="Pfam" id="PF13193">
    <property type="entry name" value="AMP-binding_C"/>
    <property type="match status" value="1"/>
</dbReference>
<evidence type="ECO:0000259" key="4">
    <source>
        <dbReference type="Pfam" id="PF00501"/>
    </source>
</evidence>
<dbReference type="PANTHER" id="PTHR43767:SF1">
    <property type="entry name" value="NONRIBOSOMAL PEPTIDE SYNTHASE PES1 (EUROFUNG)-RELATED"/>
    <property type="match status" value="1"/>
</dbReference>
<dbReference type="PROSITE" id="PS00455">
    <property type="entry name" value="AMP_BINDING"/>
    <property type="match status" value="1"/>
</dbReference>
<gene>
    <name evidence="6" type="ORF">B4N89_02105</name>
</gene>
<dbReference type="InterPro" id="IPR000873">
    <property type="entry name" value="AMP-dep_synth/lig_dom"/>
</dbReference>
<dbReference type="PANTHER" id="PTHR43767">
    <property type="entry name" value="LONG-CHAIN-FATTY-ACID--COA LIGASE"/>
    <property type="match status" value="1"/>
</dbReference>
<name>A0A1T3NSZ2_9ACTN</name>
<dbReference type="Pfam" id="PF00501">
    <property type="entry name" value="AMP-binding"/>
    <property type="match status" value="1"/>
</dbReference>
<sequence length="537" mass="57309">MLLHEILVAAAREVPDRTALIVPGHPFRTRPAAAVADPSSGPADPSTTSWTFAELAARSRALAATVAERTSPGARVGILAHNRAEYVAAYYGVPWAGRVLVPLNPRLHPREWADQLARSGAELLLGDTDLLGALAWPGGPSLELGAAVTAEHTDAGWSADDPWSGTTFDPAADESALTWLLFTSGTTGRPKGVRLTHRSLTAAMRASLACRPVDPDTVVLTPFPLAHVAGYQVLAHHLARRPVVVLRRYLPSELAAVAREYEVTSLSLAPTMIDALLDHVREGDGLRERIRSISYGASPITPELIRRVDGLLGCGLGQGYGMTELSGNAVFLTAADHRNAATDRPHLYSAAGRPGPGVEIRIVDDAGRPLPVGAAGEIAVRSEQVADGYWQVDTGEFATGWFRTGDLGRLDAEGYLYVLDRKKDVIITGGENVSAREVEAVLREHPGVREVAVVGEPDTRWGERVVAVVVPTAGHTLDPDELVTLCRAHLAGFKVPRRVVFTDALPVTGTGKVSKPALRERVVESSRADSGDARTRS</sequence>
<dbReference type="EMBL" id="MWQN01000001">
    <property type="protein sequence ID" value="OPC79894.1"/>
    <property type="molecule type" value="Genomic_DNA"/>
</dbReference>
<dbReference type="STRING" id="159449.B4N89_02105"/>
<evidence type="ECO:0000313" key="7">
    <source>
        <dbReference type="Proteomes" id="UP000190037"/>
    </source>
</evidence>
<keyword evidence="7" id="KW-1185">Reference proteome</keyword>
<dbReference type="RefSeq" id="WP_078974162.1">
    <property type="nucleotide sequence ID" value="NZ_MWQN01000001.1"/>
</dbReference>
<feature type="region of interest" description="Disordered" evidence="3">
    <location>
        <begin position="518"/>
        <end position="537"/>
    </location>
</feature>